<gene>
    <name evidence="2" type="ORF">QR680_012727</name>
</gene>
<reference evidence="2" key="1">
    <citation type="submission" date="2023-06" db="EMBL/GenBank/DDBJ databases">
        <title>Genomic analysis of the entomopathogenic nematode Steinernema hermaphroditum.</title>
        <authorList>
            <person name="Schwarz E.M."/>
            <person name="Heppert J.K."/>
            <person name="Baniya A."/>
            <person name="Schwartz H.T."/>
            <person name="Tan C.-H."/>
            <person name="Antoshechkin I."/>
            <person name="Sternberg P.W."/>
            <person name="Goodrich-Blair H."/>
            <person name="Dillman A.R."/>
        </authorList>
    </citation>
    <scope>NUCLEOTIDE SEQUENCE</scope>
    <source>
        <strain evidence="2">PS9179</strain>
        <tissue evidence="2">Whole animal</tissue>
    </source>
</reference>
<comment type="caution">
    <text evidence="2">The sequence shown here is derived from an EMBL/GenBank/DDBJ whole genome shotgun (WGS) entry which is preliminary data.</text>
</comment>
<evidence type="ECO:0000313" key="2">
    <source>
        <dbReference type="EMBL" id="KAK0416869.1"/>
    </source>
</evidence>
<evidence type="ECO:0000313" key="3">
    <source>
        <dbReference type="Proteomes" id="UP001175271"/>
    </source>
</evidence>
<evidence type="ECO:0000256" key="1">
    <source>
        <dbReference type="SAM" id="Coils"/>
    </source>
</evidence>
<feature type="coiled-coil region" evidence="1">
    <location>
        <begin position="20"/>
        <end position="54"/>
    </location>
</feature>
<proteinExistence type="predicted"/>
<dbReference type="PANTHER" id="PTHR33939:SF1">
    <property type="entry name" value="DUF4371 DOMAIN-CONTAINING PROTEIN"/>
    <property type="match status" value="1"/>
</dbReference>
<organism evidence="2 3">
    <name type="scientific">Steinernema hermaphroditum</name>
    <dbReference type="NCBI Taxonomy" id="289476"/>
    <lineage>
        <taxon>Eukaryota</taxon>
        <taxon>Metazoa</taxon>
        <taxon>Ecdysozoa</taxon>
        <taxon>Nematoda</taxon>
        <taxon>Chromadorea</taxon>
        <taxon>Rhabditida</taxon>
        <taxon>Tylenchina</taxon>
        <taxon>Panagrolaimomorpha</taxon>
        <taxon>Strongyloidoidea</taxon>
        <taxon>Steinernematidae</taxon>
        <taxon>Steinernema</taxon>
    </lineage>
</organism>
<dbReference type="Proteomes" id="UP001175271">
    <property type="component" value="Unassembled WGS sequence"/>
</dbReference>
<dbReference type="AlphaFoldDB" id="A0AA39M182"/>
<dbReference type="PANTHER" id="PTHR33939">
    <property type="entry name" value="PROTEIN CBG22215"/>
    <property type="match status" value="1"/>
</dbReference>
<accession>A0AA39M182</accession>
<keyword evidence="3" id="KW-1185">Reference proteome</keyword>
<keyword evidence="1" id="KW-0175">Coiled coil</keyword>
<name>A0AA39M182_9BILA</name>
<sequence length="394" mass="45079">MPRAKASTKKRRELGRLGAEKKKELELLAMKEELTNAKLEIKRLQSSLSSIESETVELRRLLAIAESRSDKYETEAFESQERTRKKENELKHVSAFWKAQVTAREMSKKTETSKINFPPPTPPLKSSWFCSKSKAVFGDVKRYCDAFCKMNKGLGVTGLQLASQMLGIRTKTLSEFYRFNKSTNVAVEGQEYRRLPGCRPRLSLSNKERSEGMVEESDPLVVRLLEQEIDKRYRIGKPVVVNDILDALKSIEAVSDCIPQSISSLRRLIIGLGYRYKKVNGRYNLTETGDVIHKRLRYLERIQKLRNEHYVLVYCDETWCFEGMTHHHDWIPTSPLAELQMKGLCFGPSAPTTRGKRAIVLHAITEEGPVDDALLMFTSGTANDADYHRPMNEE</sequence>
<dbReference type="EMBL" id="JAUCMV010000002">
    <property type="protein sequence ID" value="KAK0416869.1"/>
    <property type="molecule type" value="Genomic_DNA"/>
</dbReference>
<protein>
    <submittedName>
        <fullName evidence="2">Uncharacterized protein</fullName>
    </submittedName>
</protein>